<dbReference type="AlphaFoldDB" id="A0A365YU41"/>
<gene>
    <name evidence="1" type="ORF">NJLHNGOC_10130</name>
</gene>
<dbReference type="RefSeq" id="WP_133258725.1">
    <property type="nucleotide sequence ID" value="NZ_QEXL01000012.1"/>
</dbReference>
<proteinExistence type="predicted"/>
<protein>
    <submittedName>
        <fullName evidence="1">Uncharacterized protein</fullName>
    </submittedName>
</protein>
<comment type="caution">
    <text evidence="1">The sequence shown here is derived from an EMBL/GenBank/DDBJ whole genome shotgun (WGS) entry which is preliminary data.</text>
</comment>
<dbReference type="Proteomes" id="UP000252680">
    <property type="component" value="Unassembled WGS sequence"/>
</dbReference>
<evidence type="ECO:0000313" key="2">
    <source>
        <dbReference type="Proteomes" id="UP000252680"/>
    </source>
</evidence>
<organism evidence="1 2">
    <name type="scientific">Novacetimonas cocois</name>
    <dbReference type="NCBI Taxonomy" id="1747507"/>
    <lineage>
        <taxon>Bacteria</taxon>
        <taxon>Pseudomonadati</taxon>
        <taxon>Pseudomonadota</taxon>
        <taxon>Alphaproteobacteria</taxon>
        <taxon>Acetobacterales</taxon>
        <taxon>Acetobacteraceae</taxon>
        <taxon>Novacetimonas</taxon>
    </lineage>
</organism>
<evidence type="ECO:0000313" key="1">
    <source>
        <dbReference type="EMBL" id="RBM06343.1"/>
    </source>
</evidence>
<accession>A0A365YU41</accession>
<dbReference type="EMBL" id="QEXL01000012">
    <property type="protein sequence ID" value="RBM06343.1"/>
    <property type="molecule type" value="Genomic_DNA"/>
</dbReference>
<reference evidence="1 2" key="1">
    <citation type="submission" date="2018-05" db="EMBL/GenBank/DDBJ databases">
        <title>Komagataeibacter cocois sp. nov., for a novel cellulose- producing strain isolated from coconut milk.</title>
        <authorList>
            <person name="Liu L."/>
            <person name="Wang Y."/>
            <person name="Liu S."/>
            <person name="Bi J."/>
            <person name="Chen H."/>
            <person name="Deng J."/>
            <person name="Zhang C."/>
            <person name="Hu Q."/>
            <person name="Li C."/>
        </authorList>
    </citation>
    <scope>NUCLEOTIDE SEQUENCE [LARGE SCALE GENOMIC DNA]</scope>
    <source>
        <strain evidence="1 2">WE7</strain>
    </source>
</reference>
<sequence>MRLAGPLPPQGIGPRIRGVSPALIATPVPAGPMGCHTLRVTTAASRLRDDQYRAALSQTGGVICDHGS</sequence>
<name>A0A365YU41_9PROT</name>
<keyword evidence="2" id="KW-1185">Reference proteome</keyword>